<name>A0ABQ6J2T1_9GAMM</name>
<evidence type="ECO:0000313" key="2">
    <source>
        <dbReference type="Proteomes" id="UP001157046"/>
    </source>
</evidence>
<accession>A0ABQ6J2T1</accession>
<evidence type="ECO:0000313" key="1">
    <source>
        <dbReference type="EMBL" id="GMA81605.1"/>
    </source>
</evidence>
<organism evidence="1 2">
    <name type="scientific">Shewanella glacialipiscicola</name>
    <dbReference type="NCBI Taxonomy" id="614069"/>
    <lineage>
        <taxon>Bacteria</taxon>
        <taxon>Pseudomonadati</taxon>
        <taxon>Pseudomonadota</taxon>
        <taxon>Gammaproteobacteria</taxon>
        <taxon>Alteromonadales</taxon>
        <taxon>Shewanellaceae</taxon>
        <taxon>Shewanella</taxon>
    </lineage>
</organism>
<dbReference type="RefSeq" id="WP_248937994.1">
    <property type="nucleotide sequence ID" value="NZ_BSUY01000001.1"/>
</dbReference>
<reference evidence="2" key="1">
    <citation type="journal article" date="2019" name="Int. J. Syst. Evol. Microbiol.">
        <title>The Global Catalogue of Microorganisms (GCM) 10K type strain sequencing project: providing services to taxonomists for standard genome sequencing and annotation.</title>
        <authorList>
            <consortium name="The Broad Institute Genomics Platform"/>
            <consortium name="The Broad Institute Genome Sequencing Center for Infectious Disease"/>
            <person name="Wu L."/>
            <person name="Ma J."/>
        </authorList>
    </citation>
    <scope>NUCLEOTIDE SEQUENCE [LARGE SCALE GENOMIC DNA]</scope>
    <source>
        <strain evidence="2">NBRC 102030</strain>
    </source>
</reference>
<dbReference type="Proteomes" id="UP001157046">
    <property type="component" value="Unassembled WGS sequence"/>
</dbReference>
<protein>
    <submittedName>
        <fullName evidence="1">Uncharacterized protein</fullName>
    </submittedName>
</protein>
<dbReference type="EMBL" id="BSUY01000001">
    <property type="protein sequence ID" value="GMA81605.1"/>
    <property type="molecule type" value="Genomic_DNA"/>
</dbReference>
<sequence>MMRIKHENPITDIHFIENGIFHLAQIEALIEKPSVIMMIQRLEKLISSDDSTNPSEVNSLLEYPHAEEVERNLALLKLEKRSKSSSSGGSFNGKSKR</sequence>
<proteinExistence type="predicted"/>
<keyword evidence="2" id="KW-1185">Reference proteome</keyword>
<gene>
    <name evidence="1" type="ORF">GCM10025855_11380</name>
</gene>
<comment type="caution">
    <text evidence="1">The sequence shown here is derived from an EMBL/GenBank/DDBJ whole genome shotgun (WGS) entry which is preliminary data.</text>
</comment>